<evidence type="ECO:0000256" key="1">
    <source>
        <dbReference type="ARBA" id="ARBA00006484"/>
    </source>
</evidence>
<reference evidence="4" key="1">
    <citation type="journal article" date="2023" name="Mol. Phylogenet. Evol.">
        <title>Genome-scale phylogeny and comparative genomics of the fungal order Sordariales.</title>
        <authorList>
            <person name="Hensen N."/>
            <person name="Bonometti L."/>
            <person name="Westerberg I."/>
            <person name="Brannstrom I.O."/>
            <person name="Guillou S."/>
            <person name="Cros-Aarteil S."/>
            <person name="Calhoun S."/>
            <person name="Haridas S."/>
            <person name="Kuo A."/>
            <person name="Mondo S."/>
            <person name="Pangilinan J."/>
            <person name="Riley R."/>
            <person name="LaButti K."/>
            <person name="Andreopoulos B."/>
            <person name="Lipzen A."/>
            <person name="Chen C."/>
            <person name="Yan M."/>
            <person name="Daum C."/>
            <person name="Ng V."/>
            <person name="Clum A."/>
            <person name="Steindorff A."/>
            <person name="Ohm R.A."/>
            <person name="Martin F."/>
            <person name="Silar P."/>
            <person name="Natvig D.O."/>
            <person name="Lalanne C."/>
            <person name="Gautier V."/>
            <person name="Ament-Velasquez S.L."/>
            <person name="Kruys A."/>
            <person name="Hutchinson M.I."/>
            <person name="Powell A.J."/>
            <person name="Barry K."/>
            <person name="Miller A.N."/>
            <person name="Grigoriev I.V."/>
            <person name="Debuchy R."/>
            <person name="Gladieux P."/>
            <person name="Hiltunen Thoren M."/>
            <person name="Johannesson H."/>
        </authorList>
    </citation>
    <scope>NUCLEOTIDE SEQUENCE</scope>
    <source>
        <strain evidence="4">CBS 232.78</strain>
    </source>
</reference>
<keyword evidence="2" id="KW-0521">NADP</keyword>
<protein>
    <recommendedName>
        <fullName evidence="6">Short chain dehydrogenase/reductase</fullName>
    </recommendedName>
</protein>
<evidence type="ECO:0000313" key="4">
    <source>
        <dbReference type="EMBL" id="KAK3384815.1"/>
    </source>
</evidence>
<keyword evidence="3" id="KW-0560">Oxidoreductase</keyword>
<comment type="similarity">
    <text evidence="1">Belongs to the short-chain dehydrogenases/reductases (SDR) family.</text>
</comment>
<dbReference type="Pfam" id="PF00106">
    <property type="entry name" value="adh_short"/>
    <property type="match status" value="1"/>
</dbReference>
<dbReference type="EMBL" id="JAULSW010000004">
    <property type="protein sequence ID" value="KAK3384815.1"/>
    <property type="molecule type" value="Genomic_DNA"/>
</dbReference>
<dbReference type="PRINTS" id="PR00081">
    <property type="entry name" value="GDHRDH"/>
</dbReference>
<proteinExistence type="inferred from homology"/>
<reference evidence="4" key="2">
    <citation type="submission" date="2023-06" db="EMBL/GenBank/DDBJ databases">
        <authorList>
            <consortium name="Lawrence Berkeley National Laboratory"/>
            <person name="Haridas S."/>
            <person name="Hensen N."/>
            <person name="Bonometti L."/>
            <person name="Westerberg I."/>
            <person name="Brannstrom I.O."/>
            <person name="Guillou S."/>
            <person name="Cros-Aarteil S."/>
            <person name="Calhoun S."/>
            <person name="Kuo A."/>
            <person name="Mondo S."/>
            <person name="Pangilinan J."/>
            <person name="Riley R."/>
            <person name="LaButti K."/>
            <person name="Andreopoulos B."/>
            <person name="Lipzen A."/>
            <person name="Chen C."/>
            <person name="Yanf M."/>
            <person name="Daum C."/>
            <person name="Ng V."/>
            <person name="Clum A."/>
            <person name="Steindorff A."/>
            <person name="Ohm R."/>
            <person name="Martin F."/>
            <person name="Silar P."/>
            <person name="Natvig D."/>
            <person name="Lalanne C."/>
            <person name="Gautier V."/>
            <person name="Ament-velasquez S.L."/>
            <person name="Kruys A."/>
            <person name="Hutchinson M.I."/>
            <person name="Powell A.J."/>
            <person name="Barry K."/>
            <person name="Miller A.N."/>
            <person name="Grigoriev I.V."/>
            <person name="Debuchy R."/>
            <person name="Gladieux P."/>
            <person name="Thoren M.H."/>
            <person name="Johannesson H."/>
        </authorList>
    </citation>
    <scope>NUCLEOTIDE SEQUENCE</scope>
    <source>
        <strain evidence="4">CBS 232.78</strain>
    </source>
</reference>
<dbReference type="GO" id="GO:0005737">
    <property type="term" value="C:cytoplasm"/>
    <property type="evidence" value="ECO:0007669"/>
    <property type="project" value="TreeGrafter"/>
</dbReference>
<dbReference type="InterPro" id="IPR020904">
    <property type="entry name" value="Sc_DH/Rdtase_CS"/>
</dbReference>
<dbReference type="InterPro" id="IPR002347">
    <property type="entry name" value="SDR_fam"/>
</dbReference>
<dbReference type="Proteomes" id="UP001285441">
    <property type="component" value="Unassembled WGS sequence"/>
</dbReference>
<evidence type="ECO:0000256" key="2">
    <source>
        <dbReference type="ARBA" id="ARBA00022857"/>
    </source>
</evidence>
<dbReference type="Gene3D" id="3.40.50.720">
    <property type="entry name" value="NAD(P)-binding Rossmann-like Domain"/>
    <property type="match status" value="1"/>
</dbReference>
<comment type="caution">
    <text evidence="4">The sequence shown here is derived from an EMBL/GenBank/DDBJ whole genome shotgun (WGS) entry which is preliminary data.</text>
</comment>
<evidence type="ECO:0008006" key="6">
    <source>
        <dbReference type="Google" id="ProtNLM"/>
    </source>
</evidence>
<dbReference type="GO" id="GO:0016616">
    <property type="term" value="F:oxidoreductase activity, acting on the CH-OH group of donors, NAD or NADP as acceptor"/>
    <property type="evidence" value="ECO:0007669"/>
    <property type="project" value="TreeGrafter"/>
</dbReference>
<dbReference type="AlphaFoldDB" id="A0AAE0NNP3"/>
<evidence type="ECO:0000256" key="3">
    <source>
        <dbReference type="ARBA" id="ARBA00023002"/>
    </source>
</evidence>
<dbReference type="InterPro" id="IPR036291">
    <property type="entry name" value="NAD(P)-bd_dom_sf"/>
</dbReference>
<sequence length="277" mass="29087">MTSTTKKSVIVTGGASGIGLAISRHFASQGHRVAILDVNASSGPTVAAEVQAEYPQAMVSFKKCDVSSWDEQAAVFEEVYGEHGNRIDIVIANAGVSEQGVSTLVDLDEDTPSQPKLKVININLVGTIYSVKLAVHYMNQNPTSGGGSSRGSIICTASNAGLYPLPVAPLYATSKFGVVGLVRSTARIIEKAGIQINAIAPAVIDTNLAPDKTFVAQMVVTPMPTLIRGVANFLADPSVSGAVAEIHGESVTIRPHHDFVDADSEKNIEAFWKMGIA</sequence>
<dbReference type="PROSITE" id="PS00061">
    <property type="entry name" value="ADH_SHORT"/>
    <property type="match status" value="1"/>
</dbReference>
<dbReference type="PANTHER" id="PTHR44229:SF4">
    <property type="entry name" value="15-HYDROXYPROSTAGLANDIN DEHYDROGENASE [NAD(+)]"/>
    <property type="match status" value="1"/>
</dbReference>
<evidence type="ECO:0000313" key="5">
    <source>
        <dbReference type="Proteomes" id="UP001285441"/>
    </source>
</evidence>
<keyword evidence="5" id="KW-1185">Reference proteome</keyword>
<dbReference type="SUPFAM" id="SSF51735">
    <property type="entry name" value="NAD(P)-binding Rossmann-fold domains"/>
    <property type="match status" value="1"/>
</dbReference>
<organism evidence="4 5">
    <name type="scientific">Podospora didyma</name>
    <dbReference type="NCBI Taxonomy" id="330526"/>
    <lineage>
        <taxon>Eukaryota</taxon>
        <taxon>Fungi</taxon>
        <taxon>Dikarya</taxon>
        <taxon>Ascomycota</taxon>
        <taxon>Pezizomycotina</taxon>
        <taxon>Sordariomycetes</taxon>
        <taxon>Sordariomycetidae</taxon>
        <taxon>Sordariales</taxon>
        <taxon>Podosporaceae</taxon>
        <taxon>Podospora</taxon>
    </lineage>
</organism>
<gene>
    <name evidence="4" type="ORF">B0H63DRAFT_171757</name>
</gene>
<name>A0AAE0NNP3_9PEZI</name>
<dbReference type="PANTHER" id="PTHR44229">
    <property type="entry name" value="15-HYDROXYPROSTAGLANDIN DEHYDROGENASE [NAD(+)]"/>
    <property type="match status" value="1"/>
</dbReference>
<accession>A0AAE0NNP3</accession>